<dbReference type="PANTHER" id="PTHR31234">
    <property type="entry name" value="LATE EMBRYOGENESIS ABUNDANT (LEA) HYDROXYPROLINE-RICH GLYCOPROTEIN FAMILY"/>
    <property type="match status" value="1"/>
</dbReference>
<keyword evidence="4 6" id="KW-0472">Membrane</keyword>
<dbReference type="InterPro" id="IPR044839">
    <property type="entry name" value="NDR1-like"/>
</dbReference>
<organism evidence="8 9">
    <name type="scientific">Brassica napus</name>
    <name type="common">Rape</name>
    <dbReference type="NCBI Taxonomy" id="3708"/>
    <lineage>
        <taxon>Eukaryota</taxon>
        <taxon>Viridiplantae</taxon>
        <taxon>Streptophyta</taxon>
        <taxon>Embryophyta</taxon>
        <taxon>Tracheophyta</taxon>
        <taxon>Spermatophyta</taxon>
        <taxon>Magnoliopsida</taxon>
        <taxon>eudicotyledons</taxon>
        <taxon>Gunneridae</taxon>
        <taxon>Pentapetalae</taxon>
        <taxon>rosids</taxon>
        <taxon>malvids</taxon>
        <taxon>Brassicales</taxon>
        <taxon>Brassicaceae</taxon>
        <taxon>Brassiceae</taxon>
        <taxon>Brassica</taxon>
    </lineage>
</organism>
<gene>
    <name evidence="8" type="ORF">HID58_031147</name>
</gene>
<dbReference type="Proteomes" id="UP000824890">
    <property type="component" value="Unassembled WGS sequence"/>
</dbReference>
<name>A0ABQ8CK64_BRANA</name>
<protein>
    <recommendedName>
        <fullName evidence="7">Late embryogenesis abundant protein LEA-2 subgroup domain-containing protein</fullName>
    </recommendedName>
</protein>
<sequence length="328" mass="37390">MSKVLEPLEEAKVEEQKPINQEEEGSKQEELFGSLCTPTSSDHKIPELETCPPAPRKRPREIPLTKKKKLSKDLKFFEATDVGSHEVETFFVHNPNHVRMLSEVRDDDCERSMKKLYTLTMVPPNPPPRTQPHPQALPARGLNPVLCIIIALILLGLLVGLAILITYLTLRPKRLVYTVEAASVQDFAIAKDDHISAKFDYVIKSYNPEKHVSVRYHSMRISTAHHNQSVAHKEIPAFKQHPKNDTRIETQLVSHNVALSKFNAKDLRAETTKGVVEMEVYITARVSYKTWIFRSRRRTLKAVCTPVMINVTSNSLNGFQRVLCRTRL</sequence>
<keyword evidence="2 6" id="KW-0812">Transmembrane</keyword>
<evidence type="ECO:0000256" key="1">
    <source>
        <dbReference type="ARBA" id="ARBA00004167"/>
    </source>
</evidence>
<feature type="transmembrane region" description="Helical" evidence="6">
    <location>
        <begin position="148"/>
        <end position="170"/>
    </location>
</feature>
<feature type="compositionally biased region" description="Basic residues" evidence="5">
    <location>
        <begin position="55"/>
        <end position="65"/>
    </location>
</feature>
<evidence type="ECO:0000256" key="6">
    <source>
        <dbReference type="SAM" id="Phobius"/>
    </source>
</evidence>
<dbReference type="PANTHER" id="PTHR31234:SF39">
    <property type="entry name" value="HARPIN-INDUCED PROTEIN 1 CONTAINING PROTEIN, EXPRESSED"/>
    <property type="match status" value="1"/>
</dbReference>
<dbReference type="Pfam" id="PF03168">
    <property type="entry name" value="LEA_2"/>
    <property type="match status" value="1"/>
</dbReference>
<evidence type="ECO:0000313" key="9">
    <source>
        <dbReference type="Proteomes" id="UP000824890"/>
    </source>
</evidence>
<feature type="domain" description="Late embryogenesis abundant protein LEA-2 subgroup" evidence="7">
    <location>
        <begin position="203"/>
        <end position="302"/>
    </location>
</feature>
<evidence type="ECO:0000313" key="8">
    <source>
        <dbReference type="EMBL" id="KAH0916701.1"/>
    </source>
</evidence>
<evidence type="ECO:0000256" key="2">
    <source>
        <dbReference type="ARBA" id="ARBA00022692"/>
    </source>
</evidence>
<dbReference type="InterPro" id="IPR004864">
    <property type="entry name" value="LEA_2"/>
</dbReference>
<feature type="region of interest" description="Disordered" evidence="5">
    <location>
        <begin position="1"/>
        <end position="65"/>
    </location>
</feature>
<proteinExistence type="predicted"/>
<evidence type="ECO:0000256" key="5">
    <source>
        <dbReference type="SAM" id="MobiDB-lite"/>
    </source>
</evidence>
<evidence type="ECO:0000256" key="3">
    <source>
        <dbReference type="ARBA" id="ARBA00022989"/>
    </source>
</evidence>
<keyword evidence="3 6" id="KW-1133">Transmembrane helix</keyword>
<dbReference type="EMBL" id="JAGKQM010000008">
    <property type="protein sequence ID" value="KAH0916701.1"/>
    <property type="molecule type" value="Genomic_DNA"/>
</dbReference>
<comment type="subcellular location">
    <subcellularLocation>
        <location evidence="1">Membrane</location>
        <topology evidence="1">Single-pass membrane protein</topology>
    </subcellularLocation>
</comment>
<reference evidence="8 9" key="1">
    <citation type="submission" date="2021-05" db="EMBL/GenBank/DDBJ databases">
        <title>Genome Assembly of Synthetic Allotetraploid Brassica napus Reveals Homoeologous Exchanges between Subgenomes.</title>
        <authorList>
            <person name="Davis J.T."/>
        </authorList>
    </citation>
    <scope>NUCLEOTIDE SEQUENCE [LARGE SCALE GENOMIC DNA]</scope>
    <source>
        <strain evidence="9">cv. Da-Ae</strain>
        <tissue evidence="8">Seedling</tissue>
    </source>
</reference>
<evidence type="ECO:0000259" key="7">
    <source>
        <dbReference type="Pfam" id="PF03168"/>
    </source>
</evidence>
<comment type="caution">
    <text evidence="8">The sequence shown here is derived from an EMBL/GenBank/DDBJ whole genome shotgun (WGS) entry which is preliminary data.</text>
</comment>
<keyword evidence="9" id="KW-1185">Reference proteome</keyword>
<evidence type="ECO:0000256" key="4">
    <source>
        <dbReference type="ARBA" id="ARBA00023136"/>
    </source>
</evidence>
<accession>A0ABQ8CK64</accession>